<dbReference type="EMBL" id="CP016545">
    <property type="protein sequence ID" value="ANU07801.1"/>
    <property type="molecule type" value="Genomic_DNA"/>
</dbReference>
<dbReference type="STRING" id="645517.A6F65_01498"/>
<dbReference type="RefSeq" id="WP_067787319.1">
    <property type="nucleotide sequence ID" value="NZ_CP016545.1"/>
</dbReference>
<proteinExistence type="predicted"/>
<dbReference type="KEGG" id="anh:A6F65_01498"/>
<dbReference type="Proteomes" id="UP000092698">
    <property type="component" value="Chromosome"/>
</dbReference>
<dbReference type="OrthoDB" id="7433512at2"/>
<name>A0A1C7D911_9SPHN</name>
<keyword evidence="2" id="KW-1185">Reference proteome</keyword>
<evidence type="ECO:0000313" key="1">
    <source>
        <dbReference type="EMBL" id="ANU07801.1"/>
    </source>
</evidence>
<protein>
    <submittedName>
        <fullName evidence="1">Uncharacterized protein</fullName>
    </submittedName>
</protein>
<organism evidence="1 2">
    <name type="scientific">Paraurantiacibacter namhicola</name>
    <dbReference type="NCBI Taxonomy" id="645517"/>
    <lineage>
        <taxon>Bacteria</taxon>
        <taxon>Pseudomonadati</taxon>
        <taxon>Pseudomonadota</taxon>
        <taxon>Alphaproteobacteria</taxon>
        <taxon>Sphingomonadales</taxon>
        <taxon>Erythrobacteraceae</taxon>
        <taxon>Paraurantiacibacter</taxon>
    </lineage>
</organism>
<reference evidence="1 2" key="1">
    <citation type="submission" date="2016-07" db="EMBL/GenBank/DDBJ databases">
        <title>Complete genome sequence of Altererythrobacter namhicola JCM 16345T, containing esterase-encoding genes.</title>
        <authorList>
            <person name="Cheng H."/>
            <person name="Wu Y.-H."/>
            <person name="Jian S.-L."/>
            <person name="Huo Y.-Y."/>
            <person name="Wang C.-S."/>
            <person name="Xu X.-W."/>
        </authorList>
    </citation>
    <scope>NUCLEOTIDE SEQUENCE [LARGE SCALE GENOMIC DNA]</scope>
    <source>
        <strain evidence="1 2">JCM 16345</strain>
    </source>
</reference>
<accession>A0A1C7D911</accession>
<evidence type="ECO:0000313" key="2">
    <source>
        <dbReference type="Proteomes" id="UP000092698"/>
    </source>
</evidence>
<sequence length="169" mass="18567">MASRDIIAALLLMVFLGILTGFASQKTANPNTTGALAAAVQADTVDLLGESTFAVDDTTMLLFLCIEHSVDIDYPKLHALLSRTILKPVPMSECSSKTVRTDFGMFTELTDFYGPDGSQAFDTKVTRIECPASNSCEVDLDHHYGGNTFVVSRTAGRWQVTDRRRRWVV</sequence>
<dbReference type="AlphaFoldDB" id="A0A1C7D911"/>
<gene>
    <name evidence="1" type="ORF">A6F65_01498</name>
</gene>